<dbReference type="AlphaFoldDB" id="A0A318Q1L3"/>
<comment type="caution">
    <text evidence="2">The sequence shown here is derived from an EMBL/GenBank/DDBJ whole genome shotgun (WGS) entry which is preliminary data.</text>
</comment>
<evidence type="ECO:0000313" key="2">
    <source>
        <dbReference type="EMBL" id="PYD62783.1"/>
    </source>
</evidence>
<accession>A0A318Q1L3</accession>
<evidence type="ECO:0000313" key="4">
    <source>
        <dbReference type="Proteomes" id="UP001526337"/>
    </source>
</evidence>
<gene>
    <name evidence="2" type="ORF">CFR72_10730</name>
    <name evidence="1" type="ORF">NO263_07790</name>
</gene>
<organism evidence="2 3">
    <name type="scientific">Gluconacetobacter entanii</name>
    <dbReference type="NCBI Taxonomy" id="108528"/>
    <lineage>
        <taxon>Bacteria</taxon>
        <taxon>Pseudomonadati</taxon>
        <taxon>Pseudomonadota</taxon>
        <taxon>Alphaproteobacteria</taxon>
        <taxon>Acetobacterales</taxon>
        <taxon>Acetobacteraceae</taxon>
        <taxon>Gluconacetobacter</taxon>
    </lineage>
</organism>
<dbReference type="Proteomes" id="UP001526337">
    <property type="component" value="Unassembled WGS sequence"/>
</dbReference>
<proteinExistence type="predicted"/>
<evidence type="ECO:0000313" key="3">
    <source>
        <dbReference type="Proteomes" id="UP000248301"/>
    </source>
</evidence>
<dbReference type="Proteomes" id="UP000248301">
    <property type="component" value="Unassembled WGS sequence"/>
</dbReference>
<dbReference type="RefSeq" id="WP_110913951.1">
    <property type="nucleotide sequence ID" value="NZ_JABJWD010000002.1"/>
</dbReference>
<keyword evidence="4" id="KW-1185">Reference proteome</keyword>
<dbReference type="EMBL" id="JANGSQ010000099">
    <property type="protein sequence ID" value="MCW4590478.1"/>
    <property type="molecule type" value="Genomic_DNA"/>
</dbReference>
<name>A0A318Q1L3_9PROT</name>
<dbReference type="OrthoDB" id="7277460at2"/>
<sequence length="70" mass="7926">MFESSIVEINGITLGVVLRDYRDGPCSFRALHERTTQMNGRRYATMEDARADARTLMRMATTAQTYGLHA</sequence>
<reference evidence="1 4" key="2">
    <citation type="submission" date="2022-07" db="EMBL/GenBank/DDBJ databases">
        <title>Genome stability of Gluconacetobacter entanii AV429.</title>
        <authorList>
            <person name="Trcek J."/>
            <person name="Cepec E."/>
        </authorList>
    </citation>
    <scope>NUCLEOTIDE SEQUENCE [LARGE SCALE GENOMIC DNA]</scope>
    <source>
        <strain evidence="1 4">AV429_2022</strain>
    </source>
</reference>
<dbReference type="EMBL" id="NKUF01000023">
    <property type="protein sequence ID" value="PYD62783.1"/>
    <property type="molecule type" value="Genomic_DNA"/>
</dbReference>
<protein>
    <submittedName>
        <fullName evidence="2">Uncharacterized protein</fullName>
    </submittedName>
</protein>
<evidence type="ECO:0000313" key="1">
    <source>
        <dbReference type="EMBL" id="MCW4590478.1"/>
    </source>
</evidence>
<reference evidence="2 3" key="1">
    <citation type="submission" date="2017-07" db="EMBL/GenBank/DDBJ databases">
        <title>A draft genome sequence of Gluconacetobacter entanii LTH 4560.</title>
        <authorList>
            <person name="Skraban J."/>
            <person name="Cleenwerck I."/>
            <person name="Vandamme P."/>
            <person name="Trcek J."/>
        </authorList>
    </citation>
    <scope>NUCLEOTIDE SEQUENCE [LARGE SCALE GENOMIC DNA]</scope>
    <source>
        <strain evidence="2 3">LTH 4560</strain>
    </source>
</reference>